<feature type="region of interest" description="Disordered" evidence="2">
    <location>
        <begin position="194"/>
        <end position="243"/>
    </location>
</feature>
<feature type="compositionally biased region" description="Gly residues" evidence="2">
    <location>
        <begin position="225"/>
        <end position="237"/>
    </location>
</feature>
<dbReference type="SUPFAM" id="SSF57756">
    <property type="entry name" value="Retrovirus zinc finger-like domains"/>
    <property type="match status" value="1"/>
</dbReference>
<dbReference type="Pfam" id="PF00098">
    <property type="entry name" value="zf-CCHC"/>
    <property type="match status" value="1"/>
</dbReference>
<accession>A0ABR2YL28</accession>
<evidence type="ECO:0000256" key="2">
    <source>
        <dbReference type="SAM" id="MobiDB-lite"/>
    </source>
</evidence>
<evidence type="ECO:0000313" key="5">
    <source>
        <dbReference type="Proteomes" id="UP001491310"/>
    </source>
</evidence>
<evidence type="ECO:0000313" key="4">
    <source>
        <dbReference type="EMBL" id="KAK9906829.1"/>
    </source>
</evidence>
<dbReference type="SMART" id="SM00343">
    <property type="entry name" value="ZnF_C2HC"/>
    <property type="match status" value="1"/>
</dbReference>
<proteinExistence type="predicted"/>
<evidence type="ECO:0000259" key="3">
    <source>
        <dbReference type="PROSITE" id="PS50158"/>
    </source>
</evidence>
<protein>
    <recommendedName>
        <fullName evidence="3">CCHC-type domain-containing protein</fullName>
    </recommendedName>
</protein>
<dbReference type="Gene3D" id="4.10.60.10">
    <property type="entry name" value="Zinc finger, CCHC-type"/>
    <property type="match status" value="1"/>
</dbReference>
<reference evidence="4 5" key="1">
    <citation type="journal article" date="2024" name="Nat. Commun.">
        <title>Phylogenomics reveals the evolutionary origins of lichenization in chlorophyte algae.</title>
        <authorList>
            <person name="Puginier C."/>
            <person name="Libourel C."/>
            <person name="Otte J."/>
            <person name="Skaloud P."/>
            <person name="Haon M."/>
            <person name="Grisel S."/>
            <person name="Petersen M."/>
            <person name="Berrin J.G."/>
            <person name="Delaux P.M."/>
            <person name="Dal Grande F."/>
            <person name="Keller J."/>
        </authorList>
    </citation>
    <scope>NUCLEOTIDE SEQUENCE [LARGE SCALE GENOMIC DNA]</scope>
    <source>
        <strain evidence="4 5">SAG 216-7</strain>
    </source>
</reference>
<sequence length="282" mass="30495">MIVSHFATTLKATNKALSHAEGRVKAVESELKGSAKIVQAFTERLQIAVAKTMQLEGTFDMRGLIETVEQKYREKYDADPNMKSVKGIGREALWRVILANEHFLASCLKRNRGFDAVQGPGRMASIYTRLSGFIHKDIKVYQTGTYVLRIYLGPLSLEEARALTCLAEDEESRLTREVLTEALATIRDLRQGDRGGVRGFGNGQGQGKGKKGGWNKKQGKKTGNGNNGNGNGGGAGKAPGVNKAGADVKKNAAAAFDGTCYECGQKGHKSYQCPKKAKKAAQ</sequence>
<feature type="compositionally biased region" description="Gly residues" evidence="2">
    <location>
        <begin position="197"/>
        <end position="207"/>
    </location>
</feature>
<gene>
    <name evidence="4" type="ORF">WJX75_008725</name>
</gene>
<dbReference type="Proteomes" id="UP001491310">
    <property type="component" value="Unassembled WGS sequence"/>
</dbReference>
<dbReference type="PROSITE" id="PS50158">
    <property type="entry name" value="ZF_CCHC"/>
    <property type="match status" value="1"/>
</dbReference>
<evidence type="ECO:0000256" key="1">
    <source>
        <dbReference type="PROSITE-ProRule" id="PRU00047"/>
    </source>
</evidence>
<keyword evidence="5" id="KW-1185">Reference proteome</keyword>
<dbReference type="EMBL" id="JALJOT010000010">
    <property type="protein sequence ID" value="KAK9906829.1"/>
    <property type="molecule type" value="Genomic_DNA"/>
</dbReference>
<feature type="compositionally biased region" description="Basic residues" evidence="2">
    <location>
        <begin position="208"/>
        <end position="220"/>
    </location>
</feature>
<dbReference type="InterPro" id="IPR001878">
    <property type="entry name" value="Znf_CCHC"/>
</dbReference>
<feature type="domain" description="CCHC-type" evidence="3">
    <location>
        <begin position="260"/>
        <end position="275"/>
    </location>
</feature>
<organism evidence="4 5">
    <name type="scientific">Coccomyxa subellipsoidea</name>
    <dbReference type="NCBI Taxonomy" id="248742"/>
    <lineage>
        <taxon>Eukaryota</taxon>
        <taxon>Viridiplantae</taxon>
        <taxon>Chlorophyta</taxon>
        <taxon>core chlorophytes</taxon>
        <taxon>Trebouxiophyceae</taxon>
        <taxon>Trebouxiophyceae incertae sedis</taxon>
        <taxon>Coccomyxaceae</taxon>
        <taxon>Coccomyxa</taxon>
    </lineage>
</organism>
<keyword evidence="1" id="KW-0862">Zinc</keyword>
<keyword evidence="1" id="KW-0479">Metal-binding</keyword>
<dbReference type="InterPro" id="IPR036875">
    <property type="entry name" value="Znf_CCHC_sf"/>
</dbReference>
<keyword evidence="1" id="KW-0863">Zinc-finger</keyword>
<comment type="caution">
    <text evidence="4">The sequence shown here is derived from an EMBL/GenBank/DDBJ whole genome shotgun (WGS) entry which is preliminary data.</text>
</comment>
<name>A0ABR2YL28_9CHLO</name>